<dbReference type="Gene3D" id="3.20.20.70">
    <property type="entry name" value="Aldolase class I"/>
    <property type="match status" value="1"/>
</dbReference>
<evidence type="ECO:0000256" key="4">
    <source>
        <dbReference type="ARBA" id="ARBA00022842"/>
    </source>
</evidence>
<dbReference type="HAMAP" id="MF_00917">
    <property type="entry name" value="QueE"/>
    <property type="match status" value="1"/>
</dbReference>
<feature type="non-terminal residue" evidence="9">
    <location>
        <position position="257"/>
    </location>
</feature>
<evidence type="ECO:0000256" key="7">
    <source>
        <dbReference type="ARBA" id="ARBA00023239"/>
    </source>
</evidence>
<dbReference type="GO" id="GO:0046872">
    <property type="term" value="F:metal ion binding"/>
    <property type="evidence" value="ECO:0007669"/>
    <property type="project" value="UniProtKB-KW"/>
</dbReference>
<dbReference type="PANTHER" id="PTHR42836">
    <property type="entry name" value="7-CARBOXY-7-DEAZAGUANINE SYNTHASE"/>
    <property type="match status" value="1"/>
</dbReference>
<evidence type="ECO:0000256" key="3">
    <source>
        <dbReference type="ARBA" id="ARBA00022723"/>
    </source>
</evidence>
<dbReference type="GO" id="GO:0016829">
    <property type="term" value="F:lyase activity"/>
    <property type="evidence" value="ECO:0007669"/>
    <property type="project" value="UniProtKB-KW"/>
</dbReference>
<evidence type="ECO:0000256" key="1">
    <source>
        <dbReference type="ARBA" id="ARBA00022485"/>
    </source>
</evidence>
<dbReference type="GO" id="GO:0051539">
    <property type="term" value="F:4 iron, 4 sulfur cluster binding"/>
    <property type="evidence" value="ECO:0007669"/>
    <property type="project" value="UniProtKB-KW"/>
</dbReference>
<evidence type="ECO:0000256" key="2">
    <source>
        <dbReference type="ARBA" id="ARBA00022691"/>
    </source>
</evidence>
<dbReference type="InterPro" id="IPR024924">
    <property type="entry name" value="7-CO-7-deazaguanine_synth-like"/>
</dbReference>
<reference evidence="9" key="1">
    <citation type="journal article" date="2015" name="Nature">
        <title>Complex archaea that bridge the gap between prokaryotes and eukaryotes.</title>
        <authorList>
            <person name="Spang A."/>
            <person name="Saw J.H."/>
            <person name="Jorgensen S.L."/>
            <person name="Zaremba-Niedzwiedzka K."/>
            <person name="Martijn J."/>
            <person name="Lind A.E."/>
            <person name="van Eijk R."/>
            <person name="Schleper C."/>
            <person name="Guy L."/>
            <person name="Ettema T.J."/>
        </authorList>
    </citation>
    <scope>NUCLEOTIDE SEQUENCE</scope>
</reference>
<dbReference type="EMBL" id="LAZR01008593">
    <property type="protein sequence ID" value="KKM77767.1"/>
    <property type="molecule type" value="Genomic_DNA"/>
</dbReference>
<keyword evidence="2" id="KW-0949">S-adenosyl-L-methionine</keyword>
<keyword evidence="4" id="KW-0460">Magnesium</keyword>
<evidence type="ECO:0000256" key="6">
    <source>
        <dbReference type="ARBA" id="ARBA00023014"/>
    </source>
</evidence>
<evidence type="ECO:0000259" key="8">
    <source>
        <dbReference type="PROSITE" id="PS51918"/>
    </source>
</evidence>
<gene>
    <name evidence="9" type="ORF">LCGC14_1366660</name>
</gene>
<keyword evidence="3" id="KW-0479">Metal-binding</keyword>
<name>A0A0F9N8P7_9ZZZZ</name>
<organism evidence="9">
    <name type="scientific">marine sediment metagenome</name>
    <dbReference type="NCBI Taxonomy" id="412755"/>
    <lineage>
        <taxon>unclassified sequences</taxon>
        <taxon>metagenomes</taxon>
        <taxon>ecological metagenomes</taxon>
    </lineage>
</organism>
<dbReference type="InterPro" id="IPR013785">
    <property type="entry name" value="Aldolase_TIM"/>
</dbReference>
<feature type="domain" description="Radical SAM core" evidence="8">
    <location>
        <begin position="21"/>
        <end position="231"/>
    </location>
</feature>
<dbReference type="PANTHER" id="PTHR42836:SF1">
    <property type="entry name" value="7-CARBOXY-7-DEAZAGUANINE SYNTHASE"/>
    <property type="match status" value="1"/>
</dbReference>
<dbReference type="AlphaFoldDB" id="A0A0F9N8P7"/>
<comment type="caution">
    <text evidence="9">The sequence shown here is derived from an EMBL/GenBank/DDBJ whole genome shotgun (WGS) entry which is preliminary data.</text>
</comment>
<sequence length="257" mass="28530">MNNTIPIAEIFGPTIQGEGYLIGQRTMFIRTGYCDGAGSNGWCTWCDSMFAVDPKYKKEWMDLTPKEIVDDLLSKSTFCRNVTISGGNPAMHDLEDLVARLHGHGYTVNIETQGTISKPWLASCDIVTVSPKPPSSGSDCNTGRLAKFISNLRPNLPSNIIVVIKVVVDPAFVGDYIFAKDILFTYDHEPHKYISVVTHPNDTREELLKRQSLLLRKKELLSQIAQLETPDRDTLIPEPISAIGRGLEAGAEKLPER</sequence>
<dbReference type="InterPro" id="IPR058240">
    <property type="entry name" value="rSAM_sf"/>
</dbReference>
<evidence type="ECO:0000313" key="9">
    <source>
        <dbReference type="EMBL" id="KKM77767.1"/>
    </source>
</evidence>
<keyword evidence="5" id="KW-0408">Iron</keyword>
<keyword evidence="6" id="KW-0411">Iron-sulfur</keyword>
<dbReference type="PROSITE" id="PS51918">
    <property type="entry name" value="RADICAL_SAM"/>
    <property type="match status" value="1"/>
</dbReference>
<dbReference type="SFLD" id="SFLDS00029">
    <property type="entry name" value="Radical_SAM"/>
    <property type="match status" value="1"/>
</dbReference>
<keyword evidence="1" id="KW-0004">4Fe-4S</keyword>
<accession>A0A0F9N8P7</accession>
<dbReference type="InterPro" id="IPR007197">
    <property type="entry name" value="rSAM"/>
</dbReference>
<protein>
    <recommendedName>
        <fullName evidence="8">Radical SAM core domain-containing protein</fullName>
    </recommendedName>
</protein>
<proteinExistence type="inferred from homology"/>
<dbReference type="SUPFAM" id="SSF102114">
    <property type="entry name" value="Radical SAM enzymes"/>
    <property type="match status" value="1"/>
</dbReference>
<keyword evidence="7" id="KW-0456">Lyase</keyword>
<evidence type="ECO:0000256" key="5">
    <source>
        <dbReference type="ARBA" id="ARBA00023004"/>
    </source>
</evidence>